<keyword evidence="2" id="KW-1185">Reference proteome</keyword>
<dbReference type="OrthoDB" id="3552873at2759"/>
<reference evidence="1 2" key="1">
    <citation type="submission" date="2016-03" db="EMBL/GenBank/DDBJ databases">
        <authorList>
            <person name="Ploux O."/>
        </authorList>
    </citation>
    <scope>NUCLEOTIDE SEQUENCE [LARGE SCALE GENOMIC DNA]</scope>
    <source>
        <strain evidence="1 2">UAMH 11012</strain>
    </source>
</reference>
<evidence type="ECO:0000313" key="1">
    <source>
        <dbReference type="EMBL" id="CZR62314.1"/>
    </source>
</evidence>
<dbReference type="STRING" id="576137.A0A1L7XBA2"/>
<protein>
    <submittedName>
        <fullName evidence="1">Uncharacterized protein</fullName>
    </submittedName>
</protein>
<organism evidence="1 2">
    <name type="scientific">Phialocephala subalpina</name>
    <dbReference type="NCBI Taxonomy" id="576137"/>
    <lineage>
        <taxon>Eukaryota</taxon>
        <taxon>Fungi</taxon>
        <taxon>Dikarya</taxon>
        <taxon>Ascomycota</taxon>
        <taxon>Pezizomycotina</taxon>
        <taxon>Leotiomycetes</taxon>
        <taxon>Helotiales</taxon>
        <taxon>Mollisiaceae</taxon>
        <taxon>Phialocephala</taxon>
        <taxon>Phialocephala fortinii species complex</taxon>
    </lineage>
</organism>
<dbReference type="EMBL" id="FJOG01000020">
    <property type="protein sequence ID" value="CZR62314.1"/>
    <property type="molecule type" value="Genomic_DNA"/>
</dbReference>
<dbReference type="Proteomes" id="UP000184330">
    <property type="component" value="Unassembled WGS sequence"/>
</dbReference>
<proteinExistence type="predicted"/>
<evidence type="ECO:0000313" key="2">
    <source>
        <dbReference type="Proteomes" id="UP000184330"/>
    </source>
</evidence>
<sequence length="338" mass="39005">MPPRYQYLEDKGPAASAIVPLFNNDYIEFFRLINVIQEAHPEGKSNNERAFENQNSCPIKPVFSTALRLKSGPRHVQSHSVRASQKNPKAIEQRQQSVRSALPAKQKTAVTQIKNIKEFVPGKPWQPVILFTQRVASLPNMTSSHSEWHSPEVQLRMAFQRSDKVRDYKRAIISYAQLNRDQSPQLWNTTPRFDEKNADTPENENCAIKYENLAASASLRDMFSRIRERKVVLLSRQEPCPPLYPNCAGRLVFQTRAAAEAFINRANTEEGIIIPGQRLRVKWNRLRVKPSEMAKVHQTRVLRVSGPVEEVFAKQLELDFLEEQEFELVEMRQWLTSE</sequence>
<gene>
    <name evidence="1" type="ORF">PAC_12211</name>
</gene>
<dbReference type="AlphaFoldDB" id="A0A1L7XBA2"/>
<name>A0A1L7XBA2_9HELO</name>
<accession>A0A1L7XBA2</accession>